<name>A0AAV7PWT1_PLEWA</name>
<evidence type="ECO:0000313" key="1">
    <source>
        <dbReference type="EMBL" id="KAJ1132668.1"/>
    </source>
</evidence>
<dbReference type="Proteomes" id="UP001066276">
    <property type="component" value="Chromosome 7"/>
</dbReference>
<reference evidence="1" key="1">
    <citation type="journal article" date="2022" name="bioRxiv">
        <title>Sequencing and chromosome-scale assembly of the giantPleurodeles waltlgenome.</title>
        <authorList>
            <person name="Brown T."/>
            <person name="Elewa A."/>
            <person name="Iarovenko S."/>
            <person name="Subramanian E."/>
            <person name="Araus A.J."/>
            <person name="Petzold A."/>
            <person name="Susuki M."/>
            <person name="Suzuki K.-i.T."/>
            <person name="Hayashi T."/>
            <person name="Toyoda A."/>
            <person name="Oliveira C."/>
            <person name="Osipova E."/>
            <person name="Leigh N.D."/>
            <person name="Simon A."/>
            <person name="Yun M.H."/>
        </authorList>
    </citation>
    <scope>NUCLEOTIDE SEQUENCE</scope>
    <source>
        <strain evidence="1">20211129_DDA</strain>
        <tissue evidence="1">Liver</tissue>
    </source>
</reference>
<comment type="caution">
    <text evidence="1">The sequence shown here is derived from an EMBL/GenBank/DDBJ whole genome shotgun (WGS) entry which is preliminary data.</text>
</comment>
<evidence type="ECO:0000313" key="2">
    <source>
        <dbReference type="Proteomes" id="UP001066276"/>
    </source>
</evidence>
<proteinExistence type="predicted"/>
<dbReference type="AlphaFoldDB" id="A0AAV7PWT1"/>
<gene>
    <name evidence="1" type="ORF">NDU88_010973</name>
</gene>
<protein>
    <submittedName>
        <fullName evidence="1">Uncharacterized protein</fullName>
    </submittedName>
</protein>
<accession>A0AAV7PWT1</accession>
<keyword evidence="2" id="KW-1185">Reference proteome</keyword>
<feature type="non-terminal residue" evidence="1">
    <location>
        <position position="123"/>
    </location>
</feature>
<dbReference type="EMBL" id="JANPWB010000011">
    <property type="protein sequence ID" value="KAJ1132668.1"/>
    <property type="molecule type" value="Genomic_DNA"/>
</dbReference>
<organism evidence="1 2">
    <name type="scientific">Pleurodeles waltl</name>
    <name type="common">Iberian ribbed newt</name>
    <dbReference type="NCBI Taxonomy" id="8319"/>
    <lineage>
        <taxon>Eukaryota</taxon>
        <taxon>Metazoa</taxon>
        <taxon>Chordata</taxon>
        <taxon>Craniata</taxon>
        <taxon>Vertebrata</taxon>
        <taxon>Euteleostomi</taxon>
        <taxon>Amphibia</taxon>
        <taxon>Batrachia</taxon>
        <taxon>Caudata</taxon>
        <taxon>Salamandroidea</taxon>
        <taxon>Salamandridae</taxon>
        <taxon>Pleurodelinae</taxon>
        <taxon>Pleurodeles</taxon>
    </lineage>
</organism>
<feature type="non-terminal residue" evidence="1">
    <location>
        <position position="1"/>
    </location>
</feature>
<sequence length="123" mass="14330">VTNLMHFSLLTPSPTSEHQLNHYHLISAHHPGHLSHHVFHSLWGAHRPLPPPPLQARNKPNQHQLTRIINTSISTEIFPHRWKHIDVRPLLKKTSTDPSDPRNYRSISLLRYRPKVLEKAINQ</sequence>